<dbReference type="AlphaFoldDB" id="A0AAF3JC65"/>
<reference evidence="4" key="1">
    <citation type="submission" date="2024-02" db="UniProtKB">
        <authorList>
            <consortium name="WormBaseParasite"/>
        </authorList>
    </citation>
    <scope>IDENTIFICATION</scope>
</reference>
<evidence type="ECO:0000313" key="4">
    <source>
        <dbReference type="WBParaSite" id="MBELARI_LOCUS9801"/>
    </source>
</evidence>
<protein>
    <recommendedName>
        <fullName evidence="2">C-type lectin domain-containing protein</fullName>
    </recommendedName>
</protein>
<dbReference type="CDD" id="cd00037">
    <property type="entry name" value="CLECT"/>
    <property type="match status" value="2"/>
</dbReference>
<dbReference type="WBParaSite" id="MBELARI_LOCUS9801">
    <property type="protein sequence ID" value="MBELARI_LOCUS9801"/>
    <property type="gene ID" value="MBELARI_LOCUS9801"/>
</dbReference>
<dbReference type="PROSITE" id="PS50041">
    <property type="entry name" value="C_TYPE_LECTIN_2"/>
    <property type="match status" value="2"/>
</dbReference>
<organism evidence="3 4">
    <name type="scientific">Mesorhabditis belari</name>
    <dbReference type="NCBI Taxonomy" id="2138241"/>
    <lineage>
        <taxon>Eukaryota</taxon>
        <taxon>Metazoa</taxon>
        <taxon>Ecdysozoa</taxon>
        <taxon>Nematoda</taxon>
        <taxon>Chromadorea</taxon>
        <taxon>Rhabditida</taxon>
        <taxon>Rhabditina</taxon>
        <taxon>Rhabditomorpha</taxon>
        <taxon>Rhabditoidea</taxon>
        <taxon>Rhabditidae</taxon>
        <taxon>Mesorhabditinae</taxon>
        <taxon>Mesorhabditis</taxon>
    </lineage>
</organism>
<evidence type="ECO:0000313" key="3">
    <source>
        <dbReference type="Proteomes" id="UP000887575"/>
    </source>
</evidence>
<name>A0AAF3JC65_9BILA</name>
<dbReference type="Gene3D" id="3.10.100.10">
    <property type="entry name" value="Mannose-Binding Protein A, subunit A"/>
    <property type="match status" value="2"/>
</dbReference>
<dbReference type="InterPro" id="IPR016186">
    <property type="entry name" value="C-type_lectin-like/link_sf"/>
</dbReference>
<proteinExistence type="predicted"/>
<keyword evidence="3" id="KW-1185">Reference proteome</keyword>
<dbReference type="Proteomes" id="UP000887575">
    <property type="component" value="Unassembled WGS sequence"/>
</dbReference>
<keyword evidence="1" id="KW-0732">Signal</keyword>
<dbReference type="PANTHER" id="PTHR22803">
    <property type="entry name" value="MANNOSE, PHOSPHOLIPASE, LECTIN RECEPTOR RELATED"/>
    <property type="match status" value="1"/>
</dbReference>
<feature type="domain" description="C-type lectin" evidence="2">
    <location>
        <begin position="27"/>
        <end position="142"/>
    </location>
</feature>
<feature type="chain" id="PRO_5042005756" description="C-type lectin domain-containing protein" evidence="1">
    <location>
        <begin position="17"/>
        <end position="305"/>
    </location>
</feature>
<dbReference type="SMART" id="SM00034">
    <property type="entry name" value="CLECT"/>
    <property type="match status" value="2"/>
</dbReference>
<feature type="signal peptide" evidence="1">
    <location>
        <begin position="1"/>
        <end position="16"/>
    </location>
</feature>
<accession>A0AAF3JC65</accession>
<dbReference type="InterPro" id="IPR016187">
    <property type="entry name" value="CTDL_fold"/>
</dbReference>
<dbReference type="Pfam" id="PF00059">
    <property type="entry name" value="Lectin_C"/>
    <property type="match status" value="2"/>
</dbReference>
<sequence>MRFLILVFLFTGFCVAFCPKNSVNNSQGDGCFSVLELATTYARAEEYCESINSFAASVHNAFDNQILLDRARYVLGAQLPSADAFWLGGYYDGSTIRWADGSPADYTNFMTGVNGSGNIVAQLQDGKWRVAAWNEQKPLACVGKYESVQCDAPCDTEWFYAKQLKACYKVVGSTNGMTWNEADTACRSAGGILTSITSDEENRIVNEIATTNMKLGKVEWQTWTGGVRTGPNPQDWRWIDGAPFNFTTWALGQPDDGKGIQNCLQVYTSVFSGEYKNDADYLTKWDDLQCDANSLNGVCKKVAKY</sequence>
<dbReference type="InterPro" id="IPR050111">
    <property type="entry name" value="C-type_lectin/snaclec_domain"/>
</dbReference>
<evidence type="ECO:0000259" key="2">
    <source>
        <dbReference type="PROSITE" id="PS50041"/>
    </source>
</evidence>
<dbReference type="InterPro" id="IPR001304">
    <property type="entry name" value="C-type_lectin-like"/>
</dbReference>
<evidence type="ECO:0000256" key="1">
    <source>
        <dbReference type="SAM" id="SignalP"/>
    </source>
</evidence>
<feature type="domain" description="C-type lectin" evidence="2">
    <location>
        <begin position="167"/>
        <end position="291"/>
    </location>
</feature>
<dbReference type="SUPFAM" id="SSF56436">
    <property type="entry name" value="C-type lectin-like"/>
    <property type="match status" value="2"/>
</dbReference>